<feature type="compositionally biased region" description="Polar residues" evidence="1">
    <location>
        <begin position="28"/>
        <end position="40"/>
    </location>
</feature>
<feature type="non-terminal residue" evidence="2">
    <location>
        <position position="1"/>
    </location>
</feature>
<dbReference type="Proteomes" id="UP000681722">
    <property type="component" value="Unassembled WGS sequence"/>
</dbReference>
<protein>
    <submittedName>
        <fullName evidence="2">Uncharacterized protein</fullName>
    </submittedName>
</protein>
<name>A0A8S2Z913_9BILA</name>
<accession>A0A8S2Z913</accession>
<sequence>AIVKVVLRKKRKKIKEKRRVKQEKSVPTKETPSTAVLSSTTEELPNIEVKQNDNNTIFVDDFENISDITDTDTGYQRLTDYLCDEAEDIKALGVLKLRLI</sequence>
<evidence type="ECO:0000313" key="3">
    <source>
        <dbReference type="Proteomes" id="UP000681722"/>
    </source>
</evidence>
<reference evidence="2" key="1">
    <citation type="submission" date="2021-02" db="EMBL/GenBank/DDBJ databases">
        <authorList>
            <person name="Nowell W R."/>
        </authorList>
    </citation>
    <scope>NUCLEOTIDE SEQUENCE</scope>
</reference>
<gene>
    <name evidence="2" type="ORF">SRO942_LOCUS49474</name>
</gene>
<proteinExistence type="predicted"/>
<comment type="caution">
    <text evidence="2">The sequence shown here is derived from an EMBL/GenBank/DDBJ whole genome shotgun (WGS) entry which is preliminary data.</text>
</comment>
<dbReference type="EMBL" id="CAJOBC010132888">
    <property type="protein sequence ID" value="CAF4619108.1"/>
    <property type="molecule type" value="Genomic_DNA"/>
</dbReference>
<evidence type="ECO:0000313" key="2">
    <source>
        <dbReference type="EMBL" id="CAF4619108.1"/>
    </source>
</evidence>
<feature type="region of interest" description="Disordered" evidence="1">
    <location>
        <begin position="14"/>
        <end position="40"/>
    </location>
</feature>
<dbReference type="AlphaFoldDB" id="A0A8S2Z913"/>
<organism evidence="2 3">
    <name type="scientific">Didymodactylos carnosus</name>
    <dbReference type="NCBI Taxonomy" id="1234261"/>
    <lineage>
        <taxon>Eukaryota</taxon>
        <taxon>Metazoa</taxon>
        <taxon>Spiralia</taxon>
        <taxon>Gnathifera</taxon>
        <taxon>Rotifera</taxon>
        <taxon>Eurotatoria</taxon>
        <taxon>Bdelloidea</taxon>
        <taxon>Philodinida</taxon>
        <taxon>Philodinidae</taxon>
        <taxon>Didymodactylos</taxon>
    </lineage>
</organism>
<evidence type="ECO:0000256" key="1">
    <source>
        <dbReference type="SAM" id="MobiDB-lite"/>
    </source>
</evidence>